<accession>A0A5E4BVQ0</accession>
<dbReference type="EMBL" id="CABDUW010000686">
    <property type="protein sequence ID" value="VTJ73585.1"/>
    <property type="molecule type" value="Genomic_DNA"/>
</dbReference>
<comment type="caution">
    <text evidence="2">The sequence shown here is derived from an EMBL/GenBank/DDBJ whole genome shotgun (WGS) entry which is preliminary data.</text>
</comment>
<dbReference type="Proteomes" id="UP000335636">
    <property type="component" value="Unassembled WGS sequence"/>
</dbReference>
<name>A0A5E4BVQ0_MARMO</name>
<feature type="region of interest" description="Disordered" evidence="1">
    <location>
        <begin position="1"/>
        <end position="33"/>
    </location>
</feature>
<reference evidence="2" key="1">
    <citation type="submission" date="2019-04" db="EMBL/GenBank/DDBJ databases">
        <authorList>
            <person name="Alioto T."/>
            <person name="Alioto T."/>
        </authorList>
    </citation>
    <scope>NUCLEOTIDE SEQUENCE [LARGE SCALE GENOMIC DNA]</scope>
</reference>
<evidence type="ECO:0000256" key="1">
    <source>
        <dbReference type="SAM" id="MobiDB-lite"/>
    </source>
</evidence>
<proteinExistence type="predicted"/>
<organism evidence="2 3">
    <name type="scientific">Marmota monax</name>
    <name type="common">Woodchuck</name>
    <dbReference type="NCBI Taxonomy" id="9995"/>
    <lineage>
        <taxon>Eukaryota</taxon>
        <taxon>Metazoa</taxon>
        <taxon>Chordata</taxon>
        <taxon>Craniata</taxon>
        <taxon>Vertebrata</taxon>
        <taxon>Euteleostomi</taxon>
        <taxon>Mammalia</taxon>
        <taxon>Eutheria</taxon>
        <taxon>Euarchontoglires</taxon>
        <taxon>Glires</taxon>
        <taxon>Rodentia</taxon>
        <taxon>Sciuromorpha</taxon>
        <taxon>Sciuridae</taxon>
        <taxon>Xerinae</taxon>
        <taxon>Marmotini</taxon>
        <taxon>Marmota</taxon>
    </lineage>
</organism>
<feature type="region of interest" description="Disordered" evidence="1">
    <location>
        <begin position="53"/>
        <end position="89"/>
    </location>
</feature>
<evidence type="ECO:0000313" key="3">
    <source>
        <dbReference type="Proteomes" id="UP000335636"/>
    </source>
</evidence>
<evidence type="ECO:0000313" key="2">
    <source>
        <dbReference type="EMBL" id="VTJ73585.1"/>
    </source>
</evidence>
<keyword evidence="3" id="KW-1185">Reference proteome</keyword>
<dbReference type="AlphaFoldDB" id="A0A5E4BVQ0"/>
<feature type="compositionally biased region" description="Polar residues" evidence="1">
    <location>
        <begin position="1"/>
        <end position="24"/>
    </location>
</feature>
<protein>
    <submittedName>
        <fullName evidence="2">Uncharacterized protein</fullName>
    </submittedName>
</protein>
<gene>
    <name evidence="2" type="ORF">MONAX_5E014042</name>
</gene>
<feature type="non-terminal residue" evidence="2">
    <location>
        <position position="89"/>
    </location>
</feature>
<feature type="non-terminal residue" evidence="2">
    <location>
        <position position="1"/>
    </location>
</feature>
<sequence length="89" mass="9147">AGITSQMSRFGFSGSTGVSSNGVKSRNHKSKEGLRGTLWDDVLLGALGPHCARVPEPGGTQGMAISSTAPVTDSPRWTRVAPQGPTGPE</sequence>